<dbReference type="PROSITE" id="PS50862">
    <property type="entry name" value="AA_TRNA_LIGASE_II"/>
    <property type="match status" value="1"/>
</dbReference>
<dbReference type="KEGG" id="aser:Asera_22360"/>
<dbReference type="InterPro" id="IPR018164">
    <property type="entry name" value="Ala-tRNA-synth_IIc_N"/>
</dbReference>
<dbReference type="SUPFAM" id="SSF101353">
    <property type="entry name" value="Putative anticodon-binding domain of alanyl-tRNA synthetase (AlaRS)"/>
    <property type="match status" value="1"/>
</dbReference>
<evidence type="ECO:0000259" key="12">
    <source>
        <dbReference type="PROSITE" id="PS50862"/>
    </source>
</evidence>
<dbReference type="InterPro" id="IPR018165">
    <property type="entry name" value="Ala-tRNA-synth_IIc_core"/>
</dbReference>
<evidence type="ECO:0000256" key="5">
    <source>
        <dbReference type="ARBA" id="ARBA00022741"/>
    </source>
</evidence>
<dbReference type="InterPro" id="IPR018162">
    <property type="entry name" value="Ala-tRNA-ligase_IIc_anticod-bd"/>
</dbReference>
<dbReference type="InterPro" id="IPR045864">
    <property type="entry name" value="aa-tRNA-synth_II/BPL/LPL"/>
</dbReference>
<evidence type="ECO:0000256" key="10">
    <source>
        <dbReference type="SAM" id="MobiDB-lite"/>
    </source>
</evidence>
<keyword evidence="14" id="KW-1185">Reference proteome</keyword>
<evidence type="ECO:0000256" key="8">
    <source>
        <dbReference type="ARBA" id="ARBA00022917"/>
    </source>
</evidence>
<dbReference type="PANTHER" id="PTHR11777:SF9">
    <property type="entry name" value="ALANINE--TRNA LIGASE, CYTOPLASMIC"/>
    <property type="match status" value="1"/>
</dbReference>
<reference evidence="13" key="1">
    <citation type="submission" date="2020-08" db="EMBL/GenBank/DDBJ databases">
        <title>Whole genome shotgun sequence of Actinocatenispora sera NBRC 101916.</title>
        <authorList>
            <person name="Komaki H."/>
            <person name="Tamura T."/>
        </authorList>
    </citation>
    <scope>NUCLEOTIDE SEQUENCE</scope>
    <source>
        <strain evidence="13">NBRC 101916</strain>
    </source>
</reference>
<keyword evidence="6" id="KW-0067">ATP-binding</keyword>
<dbReference type="PRINTS" id="PR00980">
    <property type="entry name" value="TRNASYNTHALA"/>
</dbReference>
<dbReference type="GO" id="GO:0006419">
    <property type="term" value="P:alanyl-tRNA aminoacylation"/>
    <property type="evidence" value="ECO:0007669"/>
    <property type="project" value="InterPro"/>
</dbReference>
<evidence type="ECO:0000256" key="9">
    <source>
        <dbReference type="ARBA" id="ARBA00023146"/>
    </source>
</evidence>
<keyword evidence="7" id="KW-0694">RNA-binding</keyword>
<evidence type="ECO:0000259" key="11">
    <source>
        <dbReference type="PROSITE" id="PS50860"/>
    </source>
</evidence>
<dbReference type="GO" id="GO:0004813">
    <property type="term" value="F:alanine-tRNA ligase activity"/>
    <property type="evidence" value="ECO:0007669"/>
    <property type="project" value="UniProtKB-EC"/>
</dbReference>
<dbReference type="CDD" id="cd00673">
    <property type="entry name" value="AlaRS_core"/>
    <property type="match status" value="1"/>
</dbReference>
<feature type="domain" description="Aminoacyl-transfer RNA synthetases class-II family profile" evidence="12">
    <location>
        <begin position="109"/>
        <end position="292"/>
    </location>
</feature>
<evidence type="ECO:0000313" key="13">
    <source>
        <dbReference type="EMBL" id="BCJ28128.1"/>
    </source>
</evidence>
<dbReference type="GO" id="GO:0000049">
    <property type="term" value="F:tRNA binding"/>
    <property type="evidence" value="ECO:0007669"/>
    <property type="project" value="UniProtKB-KW"/>
</dbReference>
<keyword evidence="4" id="KW-0436">Ligase</keyword>
<feature type="compositionally biased region" description="Basic and acidic residues" evidence="10">
    <location>
        <begin position="1"/>
        <end position="38"/>
    </location>
</feature>
<dbReference type="Pfam" id="PF01411">
    <property type="entry name" value="tRNA-synt_2c"/>
    <property type="match status" value="1"/>
</dbReference>
<dbReference type="Proteomes" id="UP000680750">
    <property type="component" value="Chromosome"/>
</dbReference>
<evidence type="ECO:0000313" key="14">
    <source>
        <dbReference type="Proteomes" id="UP000680750"/>
    </source>
</evidence>
<dbReference type="SUPFAM" id="SSF55681">
    <property type="entry name" value="Class II aaRS and biotin synthetases"/>
    <property type="match status" value="1"/>
</dbReference>
<keyword evidence="3" id="KW-0820">tRNA-binding</keyword>
<protein>
    <recommendedName>
        <fullName evidence="2">alanine--tRNA ligase</fullName>
        <ecNumber evidence="2">6.1.1.7</ecNumber>
    </recommendedName>
</protein>
<evidence type="ECO:0000256" key="1">
    <source>
        <dbReference type="ARBA" id="ARBA00008226"/>
    </source>
</evidence>
<dbReference type="PANTHER" id="PTHR11777">
    <property type="entry name" value="ALANYL-TRNA SYNTHETASE"/>
    <property type="match status" value="1"/>
</dbReference>
<evidence type="ECO:0000256" key="2">
    <source>
        <dbReference type="ARBA" id="ARBA00013168"/>
    </source>
</evidence>
<dbReference type="InterPro" id="IPR002318">
    <property type="entry name" value="Ala-tRNA-lgiase_IIc"/>
</dbReference>
<evidence type="ECO:0000256" key="3">
    <source>
        <dbReference type="ARBA" id="ARBA00022555"/>
    </source>
</evidence>
<accession>A0A810L1S3</accession>
<dbReference type="EMBL" id="AP023354">
    <property type="protein sequence ID" value="BCJ28128.1"/>
    <property type="molecule type" value="Genomic_DNA"/>
</dbReference>
<keyword evidence="8" id="KW-0648">Protein biosynthesis</keyword>
<dbReference type="Gene3D" id="3.30.930.10">
    <property type="entry name" value="Bira Bifunctional Protein, Domain 2"/>
    <property type="match status" value="1"/>
</dbReference>
<keyword evidence="5" id="KW-0547">Nucleotide-binding</keyword>
<dbReference type="PROSITE" id="PS50860">
    <property type="entry name" value="AA_TRNA_LIGASE_II_ALA"/>
    <property type="match status" value="1"/>
</dbReference>
<sequence length="438" mass="49369">MDTTPIHDIEPIHDTGPVHDTEPVHGTERDLDSERMLDGPRVLGGTPSSGYGTEQILATFLDFYRRLGHEPLPGGSLIPPPGDPVLFTTSGVHPLVRHLETGRHPLGGRLVNVQRCLRTTDLDEVGDDRHYTLFEMLGSWSFGDYSHEQSLRWGYELLTDGFGLRPDRLYVTVFGGSDELGPDDESERTWTELGVPVELEPENWWSLGPTGPCGPDSEIHVWTGDGTPTGTPGTDSRWMELWNHVEMRYRRLPDGSLEPLPRRVVDTGMGLERLVTLLSGVSTGYDTDLFLPWLSTARRLWGVHGPTERVVSDHLRSVVALLGDGVRPGPTGRGYVPRRLIRRVLTRLWREDETHSLSDLPDEVITETLRHFRQDPRTPVRGVLLDEQRRFGELVRRGRRVLGRYRGRPLTDDDLHYLHDTHGLPPEVVTDLYEGVSA</sequence>
<gene>
    <name evidence="13" type="ORF">Asera_22360</name>
</gene>
<dbReference type="InterPro" id="IPR050058">
    <property type="entry name" value="Ala-tRNA_ligase"/>
</dbReference>
<evidence type="ECO:0000256" key="7">
    <source>
        <dbReference type="ARBA" id="ARBA00022884"/>
    </source>
</evidence>
<dbReference type="EC" id="6.1.1.7" evidence="2"/>
<dbReference type="FunFam" id="3.30.930.10:FF:000180">
    <property type="entry name" value="Alanyl tRNA synthetase"/>
    <property type="match status" value="1"/>
</dbReference>
<dbReference type="GO" id="GO:0005524">
    <property type="term" value="F:ATP binding"/>
    <property type="evidence" value="ECO:0007669"/>
    <property type="project" value="UniProtKB-KW"/>
</dbReference>
<dbReference type="GO" id="GO:0005829">
    <property type="term" value="C:cytosol"/>
    <property type="evidence" value="ECO:0007669"/>
    <property type="project" value="TreeGrafter"/>
</dbReference>
<keyword evidence="9" id="KW-0030">Aminoacyl-tRNA synthetase</keyword>
<organism evidence="13 14">
    <name type="scientific">Actinocatenispora sera</name>
    <dbReference type="NCBI Taxonomy" id="390989"/>
    <lineage>
        <taxon>Bacteria</taxon>
        <taxon>Bacillati</taxon>
        <taxon>Actinomycetota</taxon>
        <taxon>Actinomycetes</taxon>
        <taxon>Micromonosporales</taxon>
        <taxon>Micromonosporaceae</taxon>
        <taxon>Actinocatenispora</taxon>
    </lineage>
</organism>
<feature type="region of interest" description="Disordered" evidence="10">
    <location>
        <begin position="1"/>
        <end position="50"/>
    </location>
</feature>
<evidence type="ECO:0000256" key="6">
    <source>
        <dbReference type="ARBA" id="ARBA00022840"/>
    </source>
</evidence>
<name>A0A810L1S3_9ACTN</name>
<dbReference type="InterPro" id="IPR006195">
    <property type="entry name" value="aa-tRNA-synth_II"/>
</dbReference>
<dbReference type="GO" id="GO:0002161">
    <property type="term" value="F:aminoacyl-tRNA deacylase activity"/>
    <property type="evidence" value="ECO:0007669"/>
    <property type="project" value="TreeGrafter"/>
</dbReference>
<comment type="similarity">
    <text evidence="1">Belongs to the class-II aminoacyl-tRNA synthetase family.</text>
</comment>
<proteinExistence type="inferred from homology"/>
<dbReference type="AlphaFoldDB" id="A0A810L1S3"/>
<dbReference type="RefSeq" id="WP_244843835.1">
    <property type="nucleotide sequence ID" value="NZ_AP023354.1"/>
</dbReference>
<feature type="domain" description="Alanyl-transfer RNA synthetases family profile" evidence="11">
    <location>
        <begin position="51"/>
        <end position="438"/>
    </location>
</feature>
<evidence type="ECO:0000256" key="4">
    <source>
        <dbReference type="ARBA" id="ARBA00022598"/>
    </source>
</evidence>